<dbReference type="AlphaFoldDB" id="A0A6N7ELP3"/>
<feature type="region of interest" description="Disordered" evidence="2">
    <location>
        <begin position="1"/>
        <end position="37"/>
    </location>
</feature>
<dbReference type="GO" id="GO:0006207">
    <property type="term" value="P:'de novo' pyrimidine nucleobase biosynthetic process"/>
    <property type="evidence" value="ECO:0007669"/>
    <property type="project" value="InterPro"/>
</dbReference>
<gene>
    <name evidence="4" type="ORF">GB881_13400</name>
</gene>
<keyword evidence="5" id="KW-1185">Reference proteome</keyword>
<reference evidence="4 5" key="1">
    <citation type="submission" date="2019-10" db="EMBL/GenBank/DDBJ databases">
        <title>Georgenia wutianyii sp. nov. and Georgenia yuyongxinii sp. nov. isolated from plateau pika (Ochotona curzoniae) in the Qinghai-Tibet plateau of China.</title>
        <authorList>
            <person name="Tian Z."/>
        </authorList>
    </citation>
    <scope>NUCLEOTIDE SEQUENCE [LARGE SCALE GENOMIC DNA]</scope>
    <source>
        <strain evidence="4 5">JCM 19765</strain>
    </source>
</reference>
<dbReference type="InterPro" id="IPR001754">
    <property type="entry name" value="OMPdeCOase_dom"/>
</dbReference>
<keyword evidence="1" id="KW-0456">Lyase</keyword>
<dbReference type="PANTHER" id="PTHR35039">
    <property type="entry name" value="3-KETO-L-GULONATE-6-PHOSPHATE DECARBOXYLASE SGBH-RELATED"/>
    <property type="match status" value="1"/>
</dbReference>
<dbReference type="GO" id="GO:0019854">
    <property type="term" value="P:L-ascorbic acid catabolic process"/>
    <property type="evidence" value="ECO:0007669"/>
    <property type="project" value="TreeGrafter"/>
</dbReference>
<dbReference type="Gene3D" id="3.20.20.70">
    <property type="entry name" value="Aldolase class I"/>
    <property type="match status" value="1"/>
</dbReference>
<comment type="caution">
    <text evidence="4">The sequence shown here is derived from an EMBL/GenBank/DDBJ whole genome shotgun (WGS) entry which is preliminary data.</text>
</comment>
<dbReference type="InterPro" id="IPR011060">
    <property type="entry name" value="RibuloseP-bd_barrel"/>
</dbReference>
<evidence type="ECO:0000259" key="3">
    <source>
        <dbReference type="SMART" id="SM00934"/>
    </source>
</evidence>
<dbReference type="GO" id="GO:0004590">
    <property type="term" value="F:orotidine-5'-phosphate decarboxylase activity"/>
    <property type="evidence" value="ECO:0007669"/>
    <property type="project" value="InterPro"/>
</dbReference>
<organism evidence="4 5">
    <name type="scientific">Georgenia subflava</name>
    <dbReference type="NCBI Taxonomy" id="1622177"/>
    <lineage>
        <taxon>Bacteria</taxon>
        <taxon>Bacillati</taxon>
        <taxon>Actinomycetota</taxon>
        <taxon>Actinomycetes</taxon>
        <taxon>Micrococcales</taxon>
        <taxon>Bogoriellaceae</taxon>
        <taxon>Georgenia</taxon>
    </lineage>
</organism>
<feature type="domain" description="Orotidine 5'-phosphate decarboxylase" evidence="3">
    <location>
        <begin position="40"/>
        <end position="239"/>
    </location>
</feature>
<evidence type="ECO:0000256" key="2">
    <source>
        <dbReference type="SAM" id="MobiDB-lite"/>
    </source>
</evidence>
<proteinExistence type="predicted"/>
<dbReference type="OrthoDB" id="7943715at2"/>
<dbReference type="InterPro" id="IPR013785">
    <property type="entry name" value="Aldolase_TIM"/>
</dbReference>
<evidence type="ECO:0000313" key="4">
    <source>
        <dbReference type="EMBL" id="MPV38028.1"/>
    </source>
</evidence>
<accession>A0A6N7ELP3</accession>
<dbReference type="SUPFAM" id="SSF51366">
    <property type="entry name" value="Ribulose-phoshate binding barrel"/>
    <property type="match status" value="1"/>
</dbReference>
<feature type="compositionally biased region" description="Basic residues" evidence="2">
    <location>
        <begin position="23"/>
        <end position="34"/>
    </location>
</feature>
<dbReference type="EMBL" id="WHPC01000060">
    <property type="protein sequence ID" value="MPV38028.1"/>
    <property type="molecule type" value="Genomic_DNA"/>
</dbReference>
<dbReference type="PANTHER" id="PTHR35039:SF3">
    <property type="entry name" value="3-KETO-L-GULONATE-6-PHOSPHATE DECARBOXYLASE SGBH-RELATED"/>
    <property type="match status" value="1"/>
</dbReference>
<sequence>MAVRPLEPPSARTRADGGDHVTARRRTRPTHNPRKGAPVRLQLALDAPEHLALVPRLTPFFDIIEVGTPVLKRFGLTAITTVAELSGGAEILADTKTVDGGALEAAMVFGAGASAMTVLAQASPATRTATLEVARAHGGTVIFDTILDGTFDVATLADLDQDELWLALHAPSDARLAGNGTEDHIARVADRRQRGCRVSLAGGIGRTNLEKVLAVAPDVIVIGSSVTGAANPEKEASWLSTTVAQARG</sequence>
<evidence type="ECO:0000256" key="1">
    <source>
        <dbReference type="ARBA" id="ARBA00023239"/>
    </source>
</evidence>
<evidence type="ECO:0000313" key="5">
    <source>
        <dbReference type="Proteomes" id="UP000437709"/>
    </source>
</evidence>
<name>A0A6N7ELP3_9MICO</name>
<dbReference type="SMART" id="SM00934">
    <property type="entry name" value="OMPdecase"/>
    <property type="match status" value="1"/>
</dbReference>
<protein>
    <recommendedName>
        <fullName evidence="3">Orotidine 5'-phosphate decarboxylase domain-containing protein</fullName>
    </recommendedName>
</protein>
<dbReference type="Pfam" id="PF00215">
    <property type="entry name" value="OMPdecase"/>
    <property type="match status" value="1"/>
</dbReference>
<dbReference type="Proteomes" id="UP000437709">
    <property type="component" value="Unassembled WGS sequence"/>
</dbReference>
<feature type="compositionally biased region" description="Basic and acidic residues" evidence="2">
    <location>
        <begin position="13"/>
        <end position="22"/>
    </location>
</feature>
<dbReference type="GO" id="GO:0033982">
    <property type="term" value="F:3-dehydro-L-gulonate-6-phosphate decarboxylase activity"/>
    <property type="evidence" value="ECO:0007669"/>
    <property type="project" value="TreeGrafter"/>
</dbReference>